<keyword evidence="3" id="KW-1185">Reference proteome</keyword>
<dbReference type="EMBL" id="MTYJ01000003">
    <property type="protein sequence ID" value="OQV25316.1"/>
    <property type="molecule type" value="Genomic_DNA"/>
</dbReference>
<evidence type="ECO:0000313" key="3">
    <source>
        <dbReference type="Proteomes" id="UP000192578"/>
    </source>
</evidence>
<dbReference type="AlphaFoldDB" id="A0A1W0XCW1"/>
<evidence type="ECO:0000256" key="1">
    <source>
        <dbReference type="SAM" id="SignalP"/>
    </source>
</evidence>
<feature type="signal peptide" evidence="1">
    <location>
        <begin position="1"/>
        <end position="16"/>
    </location>
</feature>
<evidence type="ECO:0000313" key="2">
    <source>
        <dbReference type="EMBL" id="OQV25316.1"/>
    </source>
</evidence>
<reference evidence="3" key="1">
    <citation type="submission" date="2017-01" db="EMBL/GenBank/DDBJ databases">
        <title>Comparative genomics of anhydrobiosis in the tardigrade Hypsibius dujardini.</title>
        <authorList>
            <person name="Yoshida Y."/>
            <person name="Koutsovoulos G."/>
            <person name="Laetsch D."/>
            <person name="Stevens L."/>
            <person name="Kumar S."/>
            <person name="Horikawa D."/>
            <person name="Ishino K."/>
            <person name="Komine S."/>
            <person name="Tomita M."/>
            <person name="Blaxter M."/>
            <person name="Arakawa K."/>
        </authorList>
    </citation>
    <scope>NUCLEOTIDE SEQUENCE [LARGE SCALE GENOMIC DNA]</scope>
    <source>
        <strain evidence="3">Z151</strain>
    </source>
</reference>
<proteinExistence type="predicted"/>
<comment type="caution">
    <text evidence="2">The sequence shown here is derived from an EMBL/GenBank/DDBJ whole genome shotgun (WGS) entry which is preliminary data.</text>
</comment>
<feature type="chain" id="PRO_5010742702" description="Secreted protein" evidence="1">
    <location>
        <begin position="17"/>
        <end position="136"/>
    </location>
</feature>
<gene>
    <name evidence="2" type="ORF">BV898_00999</name>
</gene>
<evidence type="ECO:0008006" key="4">
    <source>
        <dbReference type="Google" id="ProtNLM"/>
    </source>
</evidence>
<dbReference type="Proteomes" id="UP000192578">
    <property type="component" value="Unassembled WGS sequence"/>
</dbReference>
<sequence>MAFRLNVVFSVLRVAARTTLEVAQGECNRITNPVIVPRTAYRLIILGNCIFDKYTGQNRRRGDRGLRHFKRIKAYFPLIFKTFADQHHFFQLVRPQSGTALNPGKGEWLLNGRRKYCDFLEVVAEENPSLKGKSFQ</sequence>
<protein>
    <recommendedName>
        <fullName evidence="4">Secreted protein</fullName>
    </recommendedName>
</protein>
<accession>A0A1W0XCW1</accession>
<keyword evidence="1" id="KW-0732">Signal</keyword>
<name>A0A1W0XCW1_HYPEX</name>
<organism evidence="2 3">
    <name type="scientific">Hypsibius exemplaris</name>
    <name type="common">Freshwater tardigrade</name>
    <dbReference type="NCBI Taxonomy" id="2072580"/>
    <lineage>
        <taxon>Eukaryota</taxon>
        <taxon>Metazoa</taxon>
        <taxon>Ecdysozoa</taxon>
        <taxon>Tardigrada</taxon>
        <taxon>Eutardigrada</taxon>
        <taxon>Parachela</taxon>
        <taxon>Hypsibioidea</taxon>
        <taxon>Hypsibiidae</taxon>
        <taxon>Hypsibius</taxon>
    </lineage>
</organism>